<sequence>MKTYLVTGGAGFIGSNFVLYMLKKYEDIRIINLDKLTYAGNLENLKSIEDDKRYIFVQGDICDAELV</sequence>
<feature type="transmembrane region" description="Helical" evidence="1">
    <location>
        <begin position="6"/>
        <end position="22"/>
    </location>
</feature>
<keyword evidence="1" id="KW-0472">Membrane</keyword>
<dbReference type="EMBL" id="WNVC01000153">
    <property type="protein sequence ID" value="MDZ5000258.1"/>
    <property type="molecule type" value="Genomic_DNA"/>
</dbReference>
<dbReference type="AlphaFoldDB" id="A0AAW9I7D7"/>
<organism evidence="3 4">
    <name type="scientific">Clostridium perfringens</name>
    <dbReference type="NCBI Taxonomy" id="1502"/>
    <lineage>
        <taxon>Bacteria</taxon>
        <taxon>Bacillati</taxon>
        <taxon>Bacillota</taxon>
        <taxon>Clostridia</taxon>
        <taxon>Eubacteriales</taxon>
        <taxon>Clostridiaceae</taxon>
        <taxon>Clostridium</taxon>
    </lineage>
</organism>
<evidence type="ECO:0000256" key="1">
    <source>
        <dbReference type="SAM" id="Phobius"/>
    </source>
</evidence>
<dbReference type="Proteomes" id="UP001291306">
    <property type="component" value="Unassembled WGS sequence"/>
</dbReference>
<protein>
    <submittedName>
        <fullName evidence="3">NAD-dependent epimerase/dehydratase family protein</fullName>
    </submittedName>
</protein>
<evidence type="ECO:0000313" key="3">
    <source>
        <dbReference type="EMBL" id="MDZ5000258.1"/>
    </source>
</evidence>
<dbReference type="Gene3D" id="3.40.50.720">
    <property type="entry name" value="NAD(P)-binding Rossmann-like Domain"/>
    <property type="match status" value="1"/>
</dbReference>
<evidence type="ECO:0000313" key="4">
    <source>
        <dbReference type="Proteomes" id="UP001291306"/>
    </source>
</evidence>
<feature type="non-terminal residue" evidence="3">
    <location>
        <position position="67"/>
    </location>
</feature>
<name>A0AAW9I7D7_CLOPF</name>
<comment type="caution">
    <text evidence="3">The sequence shown here is derived from an EMBL/GenBank/DDBJ whole genome shotgun (WGS) entry which is preliminary data.</text>
</comment>
<keyword evidence="1" id="KW-0812">Transmembrane</keyword>
<keyword evidence="1" id="KW-1133">Transmembrane helix</keyword>
<dbReference type="SUPFAM" id="SSF51735">
    <property type="entry name" value="NAD(P)-binding Rossmann-fold domains"/>
    <property type="match status" value="1"/>
</dbReference>
<proteinExistence type="predicted"/>
<dbReference type="InterPro" id="IPR016040">
    <property type="entry name" value="NAD(P)-bd_dom"/>
</dbReference>
<evidence type="ECO:0000259" key="2">
    <source>
        <dbReference type="Pfam" id="PF16363"/>
    </source>
</evidence>
<gene>
    <name evidence="3" type="ORF">GNF79_14470</name>
</gene>
<dbReference type="RefSeq" id="WP_322458560.1">
    <property type="nucleotide sequence ID" value="NZ_WNVC01000153.1"/>
</dbReference>
<dbReference type="Pfam" id="PF16363">
    <property type="entry name" value="GDP_Man_Dehyd"/>
    <property type="match status" value="1"/>
</dbReference>
<dbReference type="InterPro" id="IPR036291">
    <property type="entry name" value="NAD(P)-bd_dom_sf"/>
</dbReference>
<dbReference type="PANTHER" id="PTHR43000">
    <property type="entry name" value="DTDP-D-GLUCOSE 4,6-DEHYDRATASE-RELATED"/>
    <property type="match status" value="1"/>
</dbReference>
<reference evidence="3" key="1">
    <citation type="submission" date="2019-11" db="EMBL/GenBank/DDBJ databases">
        <title>Characterization of Clostridium perfringens isolates from swine manure treated agricultural soils.</title>
        <authorList>
            <person name="Wushke S.T."/>
        </authorList>
    </citation>
    <scope>NUCLEOTIDE SEQUENCE</scope>
    <source>
        <strain evidence="3">X26</strain>
    </source>
</reference>
<feature type="domain" description="NAD(P)-binding" evidence="2">
    <location>
        <begin position="5"/>
        <end position="66"/>
    </location>
</feature>
<accession>A0AAW9I7D7</accession>